<dbReference type="Proteomes" id="UP000053259">
    <property type="component" value="Unassembled WGS sequence"/>
</dbReference>
<evidence type="ECO:0000256" key="8">
    <source>
        <dbReference type="ARBA" id="ARBA00031190"/>
    </source>
</evidence>
<dbReference type="InterPro" id="IPR029044">
    <property type="entry name" value="Nucleotide-diphossugar_trans"/>
</dbReference>
<dbReference type="InterPro" id="IPR035543">
    <property type="entry name" value="eIF-2B_epsilon_N"/>
</dbReference>
<keyword evidence="5" id="KW-0396">Initiation factor</keyword>
<feature type="region of interest" description="Disordered" evidence="12">
    <location>
        <begin position="511"/>
        <end position="530"/>
    </location>
</feature>
<evidence type="ECO:0000256" key="4">
    <source>
        <dbReference type="ARBA" id="ARBA00022490"/>
    </source>
</evidence>
<accession>A0A0D1YY42</accession>
<sequence>MPPKGRKGGNEKGGKRGEEERELPLQAVILADPFETRFSPFTLEKPRCLLPLANTPLIEYTLEFLANAGVEEVYVYCGAHTEQVEEYLEKSKWATTSPRNASPFTELTIIHSTAQTIGAAMRDLDDRAILENDFIIVYGDVVSNLPLESALAAHRARRAADKSAIMTMVLREADTNHRTNVHGYTPVFVLDPKKDRCLHYEQMVPGEDTRRVTLNYEEILKAHQEVDIRTDLIDCGIDILTPDALALWKDYFDLEAPRRQWLFKILGDHELNAKTIHTHIITDHYAARVRNLHAYDSVSRDIISRWSYPLCPDSNLLRGHSYRLQKGMIYQEQGVILARSCVINKRTVIGEGTSVGEGTIIGNSVIGRNCIIGKNVKIEGAYLWDNVAVGDGSVVTKAIVADEAVVGKNCTVEAGALLSYGTRVSDGITVPGSRRVTRVKRKRITVKDGGMDKLVNTIEHGSTDHAVVGPDGEGFDFAPSEDDPEAEEYEQLANVGLVYTQPAFSLSQESISTLNSDDESDFTDATPQTRSATSSFSVAVDDALAPQPAQQGHRFHSEAVDSIYGLISEGQDVNNVQIELQSLRMSTNATEHQVRRAVVQGFMKRIAQLYEQDGKLQAAVSSVLGPYQTMVERAVDDVSEEAKLQNQKDLLLLFQSDAASRKDGDNLLLFLVKDLVDKDLIDVDAVEAWWNDAKSTEKEDLRKVREKTKQLVEFLLDDSDDEEDEDEDESD</sequence>
<dbReference type="HOGENOM" id="CLU_012507_1_0_1"/>
<evidence type="ECO:0000256" key="1">
    <source>
        <dbReference type="ARBA" id="ARBA00004514"/>
    </source>
</evidence>
<evidence type="ECO:0000256" key="10">
    <source>
        <dbReference type="ARBA" id="ARBA00044345"/>
    </source>
</evidence>
<dbReference type="Gene3D" id="1.25.40.180">
    <property type="match status" value="1"/>
</dbReference>
<dbReference type="InterPro" id="IPR016024">
    <property type="entry name" value="ARM-type_fold"/>
</dbReference>
<dbReference type="GO" id="GO:0005851">
    <property type="term" value="C:eukaryotic translation initiation factor 2B complex"/>
    <property type="evidence" value="ECO:0007669"/>
    <property type="project" value="TreeGrafter"/>
</dbReference>
<dbReference type="InterPro" id="IPR005835">
    <property type="entry name" value="NTP_transferase_dom"/>
</dbReference>
<evidence type="ECO:0000256" key="3">
    <source>
        <dbReference type="ARBA" id="ARBA00018601"/>
    </source>
</evidence>
<dbReference type="GO" id="GO:0005829">
    <property type="term" value="C:cytosol"/>
    <property type="evidence" value="ECO:0007669"/>
    <property type="project" value="UniProtKB-SubCell"/>
</dbReference>
<dbReference type="InParanoid" id="A0A0D1YY42"/>
<evidence type="ECO:0000256" key="2">
    <source>
        <dbReference type="ARBA" id="ARBA00007878"/>
    </source>
</evidence>
<evidence type="ECO:0000313" key="14">
    <source>
        <dbReference type="EMBL" id="KIW05592.1"/>
    </source>
</evidence>
<reference evidence="14 15" key="1">
    <citation type="submission" date="2015-01" db="EMBL/GenBank/DDBJ databases">
        <title>The Genome Sequence of Ochroconis gallopava CBS43764.</title>
        <authorList>
            <consortium name="The Broad Institute Genomics Platform"/>
            <person name="Cuomo C."/>
            <person name="de Hoog S."/>
            <person name="Gorbushina A."/>
            <person name="Stielow B."/>
            <person name="Teixiera M."/>
            <person name="Abouelleil A."/>
            <person name="Chapman S.B."/>
            <person name="Priest M."/>
            <person name="Young S.K."/>
            <person name="Wortman J."/>
            <person name="Nusbaum C."/>
            <person name="Birren B."/>
        </authorList>
    </citation>
    <scope>NUCLEOTIDE SEQUENCE [LARGE SCALE GENOMIC DNA]</scope>
    <source>
        <strain evidence="14 15">CBS 43764</strain>
    </source>
</reference>
<dbReference type="PANTHER" id="PTHR45887">
    <property type="entry name" value="TRANSLATION INITIATION FACTOR EIF-2B SUBUNIT EPSILON"/>
    <property type="match status" value="1"/>
</dbReference>
<dbReference type="FunFam" id="3.90.550.10:FF:000066">
    <property type="entry name" value="Translation initiation factor eIF-2B subunit epsilon"/>
    <property type="match status" value="1"/>
</dbReference>
<dbReference type="InterPro" id="IPR011004">
    <property type="entry name" value="Trimer_LpxA-like_sf"/>
</dbReference>
<dbReference type="PROSITE" id="PS51363">
    <property type="entry name" value="W2"/>
    <property type="match status" value="1"/>
</dbReference>
<dbReference type="VEuPathDB" id="FungiDB:PV09_03464"/>
<dbReference type="OrthoDB" id="424572at2759"/>
<dbReference type="InterPro" id="IPR056764">
    <property type="entry name" value="LbH_EIF2B3/5"/>
</dbReference>
<dbReference type="AlphaFoldDB" id="A0A0D1YY42"/>
<comment type="subcellular location">
    <subcellularLocation>
        <location evidence="1">Cytoplasm</location>
        <location evidence="1">Cytosol</location>
    </subcellularLocation>
</comment>
<dbReference type="PANTHER" id="PTHR45887:SF1">
    <property type="entry name" value="TRANSLATION INITIATION FACTOR EIF-2B SUBUNIT EPSILON"/>
    <property type="match status" value="1"/>
</dbReference>
<dbReference type="GO" id="GO:0031369">
    <property type="term" value="F:translation initiation factor binding"/>
    <property type="evidence" value="ECO:0007669"/>
    <property type="project" value="InterPro"/>
</dbReference>
<gene>
    <name evidence="14" type="ORF">PV09_03464</name>
</gene>
<dbReference type="EMBL" id="KN847537">
    <property type="protein sequence ID" value="KIW05592.1"/>
    <property type="molecule type" value="Genomic_DNA"/>
</dbReference>
<evidence type="ECO:0000313" key="15">
    <source>
        <dbReference type="Proteomes" id="UP000053259"/>
    </source>
</evidence>
<dbReference type="GO" id="GO:0003743">
    <property type="term" value="F:translation initiation factor activity"/>
    <property type="evidence" value="ECO:0007669"/>
    <property type="project" value="UniProtKB-KW"/>
</dbReference>
<dbReference type="InterPro" id="IPR051956">
    <property type="entry name" value="eIF2B_epsilon"/>
</dbReference>
<evidence type="ECO:0000256" key="5">
    <source>
        <dbReference type="ARBA" id="ARBA00022540"/>
    </source>
</evidence>
<evidence type="ECO:0000256" key="6">
    <source>
        <dbReference type="ARBA" id="ARBA00022917"/>
    </source>
</evidence>
<dbReference type="Gene3D" id="3.90.550.10">
    <property type="entry name" value="Spore Coat Polysaccharide Biosynthesis Protein SpsA, Chain A"/>
    <property type="match status" value="1"/>
</dbReference>
<evidence type="ECO:0000256" key="9">
    <source>
        <dbReference type="ARBA" id="ARBA00044144"/>
    </source>
</evidence>
<dbReference type="CDD" id="cd11558">
    <property type="entry name" value="W2_eIF2B_epsilon"/>
    <property type="match status" value="1"/>
</dbReference>
<keyword evidence="4" id="KW-0963">Cytoplasm</keyword>
<organism evidence="14 15">
    <name type="scientific">Verruconis gallopava</name>
    <dbReference type="NCBI Taxonomy" id="253628"/>
    <lineage>
        <taxon>Eukaryota</taxon>
        <taxon>Fungi</taxon>
        <taxon>Dikarya</taxon>
        <taxon>Ascomycota</taxon>
        <taxon>Pezizomycotina</taxon>
        <taxon>Dothideomycetes</taxon>
        <taxon>Pleosporomycetidae</taxon>
        <taxon>Venturiales</taxon>
        <taxon>Sympoventuriaceae</taxon>
        <taxon>Verruconis</taxon>
    </lineage>
</organism>
<protein>
    <recommendedName>
        <fullName evidence="3">Mannose-1-phosphate guanyltransferase</fullName>
    </recommendedName>
    <alternativeName>
        <fullName evidence="8">GDP-mannose pyrophosphorylase</fullName>
    </alternativeName>
    <alternativeName>
        <fullName evidence="7">GTP-mannose-1-phosphate guanylyltransferase</fullName>
    </alternativeName>
    <alternativeName>
        <fullName evidence="9">Translation initiation factor eIF2B subunit epsilon</fullName>
    </alternativeName>
    <alternativeName>
        <fullName evidence="10">eIF2B GDP-GTP exchange factor subunit epsilon</fullName>
    </alternativeName>
</protein>
<proteinExistence type="inferred from homology"/>
<dbReference type="Pfam" id="PF25084">
    <property type="entry name" value="LbH_EIF2B"/>
    <property type="match status" value="1"/>
</dbReference>
<evidence type="ECO:0000259" key="13">
    <source>
        <dbReference type="PROSITE" id="PS51363"/>
    </source>
</evidence>
<dbReference type="CDD" id="cd04197">
    <property type="entry name" value="eIF-2B_epsilon_N"/>
    <property type="match status" value="1"/>
</dbReference>
<keyword evidence="6" id="KW-0648">Protein biosynthesis</keyword>
<dbReference type="InterPro" id="IPR003307">
    <property type="entry name" value="W2_domain"/>
</dbReference>
<dbReference type="Pfam" id="PF02020">
    <property type="entry name" value="W2"/>
    <property type="match status" value="1"/>
</dbReference>
<feature type="domain" description="W2" evidence="13">
    <location>
        <begin position="549"/>
        <end position="725"/>
    </location>
</feature>
<dbReference type="SUPFAM" id="SSF48371">
    <property type="entry name" value="ARM repeat"/>
    <property type="match status" value="1"/>
</dbReference>
<evidence type="ECO:0000256" key="7">
    <source>
        <dbReference type="ARBA" id="ARBA00030179"/>
    </source>
</evidence>
<dbReference type="STRING" id="253628.A0A0D1YY42"/>
<dbReference type="CDD" id="cd05787">
    <property type="entry name" value="LbH_eIF2B_epsilon"/>
    <property type="match status" value="1"/>
</dbReference>
<evidence type="ECO:0000256" key="11">
    <source>
        <dbReference type="ARBA" id="ARBA00046432"/>
    </source>
</evidence>
<dbReference type="RefSeq" id="XP_016215461.1">
    <property type="nucleotide sequence ID" value="XM_016356668.1"/>
</dbReference>
<dbReference type="InterPro" id="IPR044123">
    <property type="entry name" value="W2_eIF2B_epsilon"/>
</dbReference>
<name>A0A0D1YY42_9PEZI</name>
<feature type="region of interest" description="Disordered" evidence="12">
    <location>
        <begin position="1"/>
        <end position="22"/>
    </location>
</feature>
<dbReference type="GO" id="GO:0005085">
    <property type="term" value="F:guanyl-nucleotide exchange factor activity"/>
    <property type="evidence" value="ECO:0007669"/>
    <property type="project" value="InterPro"/>
</dbReference>
<dbReference type="Gene3D" id="2.160.10.10">
    <property type="entry name" value="Hexapeptide repeat proteins"/>
    <property type="match status" value="1"/>
</dbReference>
<dbReference type="GeneID" id="27311437"/>
<keyword evidence="15" id="KW-1185">Reference proteome</keyword>
<comment type="subunit">
    <text evidence="11">Component of the translation initiation factor 2B (eIF2B) complex which is a heterodecamer of two sets of five different subunits: alpha, beta, gamma, delta and epsilon. Subunits alpha, beta and delta comprise a regulatory subcomplex and subunits epsilon and gamma comprise a catalytic subcomplex. Within the complex, the hexameric regulatory complex resides at the center, with the two heterodimeric catalytic subcomplexes bound on opposite sides.</text>
</comment>
<dbReference type="FunCoup" id="A0A0D1YY42">
    <property type="interactions" value="1143"/>
</dbReference>
<comment type="similarity">
    <text evidence="2">Belongs to the eIF-2B gamma/epsilon subunits family.</text>
</comment>
<evidence type="ECO:0000256" key="12">
    <source>
        <dbReference type="SAM" id="MobiDB-lite"/>
    </source>
</evidence>
<dbReference type="SUPFAM" id="SSF51161">
    <property type="entry name" value="Trimeric LpxA-like enzymes"/>
    <property type="match status" value="1"/>
</dbReference>
<feature type="compositionally biased region" description="Basic and acidic residues" evidence="12">
    <location>
        <begin position="8"/>
        <end position="22"/>
    </location>
</feature>
<dbReference type="SUPFAM" id="SSF53448">
    <property type="entry name" value="Nucleotide-diphospho-sugar transferases"/>
    <property type="match status" value="1"/>
</dbReference>
<dbReference type="Pfam" id="PF00483">
    <property type="entry name" value="NTP_transferase"/>
    <property type="match status" value="1"/>
</dbReference>